<protein>
    <submittedName>
        <fullName evidence="1">Uncharacterized protein</fullName>
    </submittedName>
</protein>
<proteinExistence type="predicted"/>
<dbReference type="EMBL" id="GBXM01067352">
    <property type="protein sequence ID" value="JAH41225.1"/>
    <property type="molecule type" value="Transcribed_RNA"/>
</dbReference>
<name>A0A0E9SKN9_ANGAN</name>
<reference evidence="1" key="2">
    <citation type="journal article" date="2015" name="Fish Shellfish Immunol.">
        <title>Early steps in the European eel (Anguilla anguilla)-Vibrio vulnificus interaction in the gills: Role of the RtxA13 toxin.</title>
        <authorList>
            <person name="Callol A."/>
            <person name="Pajuelo D."/>
            <person name="Ebbesson L."/>
            <person name="Teles M."/>
            <person name="MacKenzie S."/>
            <person name="Amaro C."/>
        </authorList>
    </citation>
    <scope>NUCLEOTIDE SEQUENCE</scope>
</reference>
<accession>A0A0E9SKN9</accession>
<sequence>MILVLNAQYVNEIITSPPMIQLYCIFL</sequence>
<dbReference type="AlphaFoldDB" id="A0A0E9SKN9"/>
<reference evidence="1" key="1">
    <citation type="submission" date="2014-11" db="EMBL/GenBank/DDBJ databases">
        <authorList>
            <person name="Amaro Gonzalez C."/>
        </authorList>
    </citation>
    <scope>NUCLEOTIDE SEQUENCE</scope>
</reference>
<organism evidence="1">
    <name type="scientific">Anguilla anguilla</name>
    <name type="common">European freshwater eel</name>
    <name type="synonym">Muraena anguilla</name>
    <dbReference type="NCBI Taxonomy" id="7936"/>
    <lineage>
        <taxon>Eukaryota</taxon>
        <taxon>Metazoa</taxon>
        <taxon>Chordata</taxon>
        <taxon>Craniata</taxon>
        <taxon>Vertebrata</taxon>
        <taxon>Euteleostomi</taxon>
        <taxon>Actinopterygii</taxon>
        <taxon>Neopterygii</taxon>
        <taxon>Teleostei</taxon>
        <taxon>Anguilliformes</taxon>
        <taxon>Anguillidae</taxon>
        <taxon>Anguilla</taxon>
    </lineage>
</organism>
<evidence type="ECO:0000313" key="1">
    <source>
        <dbReference type="EMBL" id="JAH41225.1"/>
    </source>
</evidence>